<proteinExistence type="predicted"/>
<gene>
    <name evidence="3" type="ORF">K3152_05045</name>
</gene>
<evidence type="ECO:0000313" key="4">
    <source>
        <dbReference type="Proteomes" id="UP000783253"/>
    </source>
</evidence>
<keyword evidence="2" id="KW-0732">Signal</keyword>
<dbReference type="Proteomes" id="UP000783253">
    <property type="component" value="Unassembled WGS sequence"/>
</dbReference>
<reference evidence="3 4" key="1">
    <citation type="submission" date="2021-08" db="EMBL/GenBank/DDBJ databases">
        <title>Comparative Genomics Analysis of the Genus Qipengyuania Reveals Extensive Genetic Diversity and Metabolic Versatility, Including the Description of Fifteen Novel Species.</title>
        <authorList>
            <person name="Liu Y."/>
        </authorList>
    </citation>
    <scope>NUCLEOTIDE SEQUENCE [LARGE SCALE GENOMIC DNA]</scope>
    <source>
        <strain evidence="3 4">1NDH17</strain>
    </source>
</reference>
<keyword evidence="4" id="KW-1185">Reference proteome</keyword>
<dbReference type="EMBL" id="JAIGNK010000001">
    <property type="protein sequence ID" value="MBX7457607.1"/>
    <property type="molecule type" value="Genomic_DNA"/>
</dbReference>
<feature type="signal peptide" evidence="2">
    <location>
        <begin position="1"/>
        <end position="28"/>
    </location>
</feature>
<evidence type="ECO:0000256" key="2">
    <source>
        <dbReference type="SAM" id="SignalP"/>
    </source>
</evidence>
<accession>A0ABS7IVT8</accession>
<dbReference type="RefSeq" id="WP_221572945.1">
    <property type="nucleotide sequence ID" value="NZ_JAIGNK010000001.1"/>
</dbReference>
<feature type="region of interest" description="Disordered" evidence="1">
    <location>
        <begin position="108"/>
        <end position="130"/>
    </location>
</feature>
<protein>
    <submittedName>
        <fullName evidence="3">YdbL family protein</fullName>
    </submittedName>
</protein>
<dbReference type="InterPro" id="IPR008309">
    <property type="entry name" value="YdbL"/>
</dbReference>
<dbReference type="Pfam" id="PF07027">
    <property type="entry name" value="DUF1318"/>
    <property type="match status" value="1"/>
</dbReference>
<organism evidence="3 4">
    <name type="scientific">Qipengyuania polymorpha</name>
    <dbReference type="NCBI Taxonomy" id="2867234"/>
    <lineage>
        <taxon>Bacteria</taxon>
        <taxon>Pseudomonadati</taxon>
        <taxon>Pseudomonadota</taxon>
        <taxon>Alphaproteobacteria</taxon>
        <taxon>Sphingomonadales</taxon>
        <taxon>Erythrobacteraceae</taxon>
        <taxon>Qipengyuania</taxon>
    </lineage>
</organism>
<sequence>MTKRLTKAVLSGAAIATALGGIAAPAYAQRDPAYAAARAAGEVGEKMDGYLGIVGPETAELRRIVNDINIKRRAVYSQKAQASNATLEEYALAAGCQAILATVPGEKYQAPDGSWQTRTSAPPMRDSRCP</sequence>
<comment type="caution">
    <text evidence="3">The sequence shown here is derived from an EMBL/GenBank/DDBJ whole genome shotgun (WGS) entry which is preliminary data.</text>
</comment>
<feature type="chain" id="PRO_5045168319" evidence="2">
    <location>
        <begin position="29"/>
        <end position="130"/>
    </location>
</feature>
<evidence type="ECO:0000313" key="3">
    <source>
        <dbReference type="EMBL" id="MBX7457607.1"/>
    </source>
</evidence>
<evidence type="ECO:0000256" key="1">
    <source>
        <dbReference type="SAM" id="MobiDB-lite"/>
    </source>
</evidence>
<name>A0ABS7IVT8_9SPHN</name>